<gene>
    <name evidence="1" type="ORF">FOB82_03815</name>
</gene>
<sequence length="57" mass="7007">MMIEVTALDLFRNFDELVRRIEEYRRAVDAERDAELAWRRRRAIDGAKAQTRRWLDR</sequence>
<evidence type="ECO:0000313" key="1">
    <source>
        <dbReference type="EMBL" id="QGS34198.1"/>
    </source>
</evidence>
<dbReference type="RefSeq" id="WP_155868086.1">
    <property type="nucleotide sequence ID" value="NZ_CP046322.1"/>
</dbReference>
<protein>
    <submittedName>
        <fullName evidence="1">Uncharacterized protein</fullName>
    </submittedName>
</protein>
<dbReference type="KEGG" id="cxe:FOB82_03815"/>
<dbReference type="Proteomes" id="UP000426857">
    <property type="component" value="Chromosome"/>
</dbReference>
<dbReference type="AlphaFoldDB" id="A0A6B8TE19"/>
<accession>A0A6B8TE19</accession>
<reference evidence="1 2" key="1">
    <citation type="submission" date="2019-11" db="EMBL/GenBank/DDBJ databases">
        <title>FDA dAtabase for Regulatory Grade micrObial Sequences (FDA-ARGOS): Supporting development and validation of Infectious Disease Dx tests.</title>
        <authorList>
            <person name="Kerrigan L."/>
            <person name="Long C."/>
            <person name="Tallon L."/>
            <person name="Sadzewicz L."/>
            <person name="Vavikolanu K."/>
            <person name="Mehta A."/>
            <person name="Aluvathingal J."/>
            <person name="Nadendla S."/>
            <person name="Yan Y."/>
            <person name="Sichtig H."/>
        </authorList>
    </citation>
    <scope>NUCLEOTIDE SEQUENCE [LARGE SCALE GENOMIC DNA]</scope>
    <source>
        <strain evidence="1 2">FDAARGOS_674</strain>
    </source>
</reference>
<dbReference type="EMBL" id="CP046322">
    <property type="protein sequence ID" value="QGS34198.1"/>
    <property type="molecule type" value="Genomic_DNA"/>
</dbReference>
<name>A0A6B8TE19_9CORY</name>
<proteinExistence type="predicted"/>
<evidence type="ECO:0000313" key="2">
    <source>
        <dbReference type="Proteomes" id="UP000426857"/>
    </source>
</evidence>
<organism evidence="1 2">
    <name type="scientific">Corynebacterium xerosis</name>
    <dbReference type="NCBI Taxonomy" id="1725"/>
    <lineage>
        <taxon>Bacteria</taxon>
        <taxon>Bacillati</taxon>
        <taxon>Actinomycetota</taxon>
        <taxon>Actinomycetes</taxon>
        <taxon>Mycobacteriales</taxon>
        <taxon>Corynebacteriaceae</taxon>
        <taxon>Corynebacterium</taxon>
    </lineage>
</organism>